<evidence type="ECO:0000256" key="1">
    <source>
        <dbReference type="SAM" id="MobiDB-lite"/>
    </source>
</evidence>
<dbReference type="EMBL" id="JABWUV010000018">
    <property type="protein sequence ID" value="KAF6290912.1"/>
    <property type="molecule type" value="Genomic_DNA"/>
</dbReference>
<gene>
    <name evidence="2" type="ORF">mMyoMyo1_009306</name>
</gene>
<feature type="region of interest" description="Disordered" evidence="1">
    <location>
        <begin position="79"/>
        <end position="122"/>
    </location>
</feature>
<sequence length="122" mass="12969">MSFTSSPGSGSAGSRSWRSAWVEPGHTDPQGLGQVPPQGQGGFRGTLSSAHSSWGGSCMSWKRMRPPHWVCNFKRSSAPSRFFSTNSRKEGTACPPEPQRPGGNRSQREVGVGARRGRGPGG</sequence>
<feature type="region of interest" description="Disordered" evidence="1">
    <location>
        <begin position="1"/>
        <end position="59"/>
    </location>
</feature>
<feature type="compositionally biased region" description="Polar residues" evidence="1">
    <location>
        <begin position="46"/>
        <end position="55"/>
    </location>
</feature>
<evidence type="ECO:0000313" key="3">
    <source>
        <dbReference type="Proteomes" id="UP000527355"/>
    </source>
</evidence>
<feature type="compositionally biased region" description="Low complexity" evidence="1">
    <location>
        <begin position="29"/>
        <end position="38"/>
    </location>
</feature>
<dbReference type="Proteomes" id="UP000527355">
    <property type="component" value="Unassembled WGS sequence"/>
</dbReference>
<comment type="caution">
    <text evidence="2">The sequence shown here is derived from an EMBL/GenBank/DDBJ whole genome shotgun (WGS) entry which is preliminary data.</text>
</comment>
<accession>A0A7J7SR35</accession>
<name>A0A7J7SR35_MYOMY</name>
<protein>
    <submittedName>
        <fullName evidence="2">Uncharacterized protein</fullName>
    </submittedName>
</protein>
<proteinExistence type="predicted"/>
<reference evidence="2 3" key="1">
    <citation type="journal article" date="2020" name="Nature">
        <title>Six reference-quality genomes reveal evolution of bat adaptations.</title>
        <authorList>
            <person name="Jebb D."/>
            <person name="Huang Z."/>
            <person name="Pippel M."/>
            <person name="Hughes G.M."/>
            <person name="Lavrichenko K."/>
            <person name="Devanna P."/>
            <person name="Winkler S."/>
            <person name="Jermiin L.S."/>
            <person name="Skirmuntt E.C."/>
            <person name="Katzourakis A."/>
            <person name="Burkitt-Gray L."/>
            <person name="Ray D.A."/>
            <person name="Sullivan K.A.M."/>
            <person name="Roscito J.G."/>
            <person name="Kirilenko B.M."/>
            <person name="Davalos L.M."/>
            <person name="Corthals A.P."/>
            <person name="Power M.L."/>
            <person name="Jones G."/>
            <person name="Ransome R.D."/>
            <person name="Dechmann D.K.N."/>
            <person name="Locatelli A.G."/>
            <person name="Puechmaille S.J."/>
            <person name="Fedrigo O."/>
            <person name="Jarvis E.D."/>
            <person name="Hiller M."/>
            <person name="Vernes S.C."/>
            <person name="Myers E.W."/>
            <person name="Teeling E.C."/>
        </authorList>
    </citation>
    <scope>NUCLEOTIDE SEQUENCE [LARGE SCALE GENOMIC DNA]</scope>
    <source>
        <strain evidence="2">MMyoMyo1</strain>
        <tissue evidence="2">Flight muscle</tissue>
    </source>
</reference>
<evidence type="ECO:0000313" key="2">
    <source>
        <dbReference type="EMBL" id="KAF6290912.1"/>
    </source>
</evidence>
<feature type="compositionally biased region" description="Low complexity" evidence="1">
    <location>
        <begin position="1"/>
        <end position="21"/>
    </location>
</feature>
<keyword evidence="3" id="KW-1185">Reference proteome</keyword>
<dbReference type="AlphaFoldDB" id="A0A7J7SR35"/>
<organism evidence="2 3">
    <name type="scientific">Myotis myotis</name>
    <name type="common">Greater mouse-eared bat</name>
    <name type="synonym">Vespertilio myotis</name>
    <dbReference type="NCBI Taxonomy" id="51298"/>
    <lineage>
        <taxon>Eukaryota</taxon>
        <taxon>Metazoa</taxon>
        <taxon>Chordata</taxon>
        <taxon>Craniata</taxon>
        <taxon>Vertebrata</taxon>
        <taxon>Euteleostomi</taxon>
        <taxon>Mammalia</taxon>
        <taxon>Eutheria</taxon>
        <taxon>Laurasiatheria</taxon>
        <taxon>Chiroptera</taxon>
        <taxon>Yangochiroptera</taxon>
        <taxon>Vespertilionidae</taxon>
        <taxon>Myotis</taxon>
    </lineage>
</organism>